<reference evidence="2" key="1">
    <citation type="journal article" date="2019" name="Int. J. Syst. Evol. Microbiol.">
        <title>The Global Catalogue of Microorganisms (GCM) 10K type strain sequencing project: providing services to taxonomists for standard genome sequencing and annotation.</title>
        <authorList>
            <consortium name="The Broad Institute Genomics Platform"/>
            <consortium name="The Broad Institute Genome Sequencing Center for Infectious Disease"/>
            <person name="Wu L."/>
            <person name="Ma J."/>
        </authorList>
    </citation>
    <scope>NUCLEOTIDE SEQUENCE [LARGE SCALE GENOMIC DNA]</scope>
    <source>
        <strain evidence="2">JCM 17326</strain>
    </source>
</reference>
<proteinExistence type="predicted"/>
<organism evidence="1 2">
    <name type="scientific">Nonomuraea rosea</name>
    <dbReference type="NCBI Taxonomy" id="638574"/>
    <lineage>
        <taxon>Bacteria</taxon>
        <taxon>Bacillati</taxon>
        <taxon>Actinomycetota</taxon>
        <taxon>Actinomycetes</taxon>
        <taxon>Streptosporangiales</taxon>
        <taxon>Streptosporangiaceae</taxon>
        <taxon>Nonomuraea</taxon>
    </lineage>
</organism>
<accession>A0ABP6WFA1</accession>
<dbReference type="EMBL" id="BAABDQ010000006">
    <property type="protein sequence ID" value="GAA3550947.1"/>
    <property type="molecule type" value="Genomic_DNA"/>
</dbReference>
<comment type="caution">
    <text evidence="1">The sequence shown here is derived from an EMBL/GenBank/DDBJ whole genome shotgun (WGS) entry which is preliminary data.</text>
</comment>
<gene>
    <name evidence="1" type="ORF">GCM10022419_034050</name>
</gene>
<keyword evidence="2" id="KW-1185">Reference proteome</keyword>
<sequence length="112" mass="12035">MAAMGQHLTELSGRRALWCAGAMWSMAVTVRADDADRATRALHAVLAPDAILAGTETDGEVTLYLTVRDREQAGWAKDALAGIRILATDLRDVTPRRHSPMGHRRSGGTVIG</sequence>
<evidence type="ECO:0000313" key="2">
    <source>
        <dbReference type="Proteomes" id="UP001500630"/>
    </source>
</evidence>
<name>A0ABP6WFA1_9ACTN</name>
<dbReference type="Proteomes" id="UP001500630">
    <property type="component" value="Unassembled WGS sequence"/>
</dbReference>
<protein>
    <submittedName>
        <fullName evidence="1">Uncharacterized protein</fullName>
    </submittedName>
</protein>
<evidence type="ECO:0000313" key="1">
    <source>
        <dbReference type="EMBL" id="GAA3550947.1"/>
    </source>
</evidence>